<dbReference type="OrthoDB" id="3264316at2759"/>
<proteinExistence type="predicted"/>
<comment type="caution">
    <text evidence="2">The sequence shown here is derived from an EMBL/GenBank/DDBJ whole genome shotgun (WGS) entry which is preliminary data.</text>
</comment>
<dbReference type="EMBL" id="AVOT02090055">
    <property type="protein sequence ID" value="MBW0572416.1"/>
    <property type="molecule type" value="Genomic_DNA"/>
</dbReference>
<reference evidence="2" key="1">
    <citation type="submission" date="2021-03" db="EMBL/GenBank/DDBJ databases">
        <title>Draft genome sequence of rust myrtle Austropuccinia psidii MF-1, a brazilian biotype.</title>
        <authorList>
            <person name="Quecine M.C."/>
            <person name="Pachon D.M.R."/>
            <person name="Bonatelli M.L."/>
            <person name="Correr F.H."/>
            <person name="Franceschini L.M."/>
            <person name="Leite T.F."/>
            <person name="Margarido G.R.A."/>
            <person name="Almeida C.A."/>
            <person name="Ferrarezi J.A."/>
            <person name="Labate C.A."/>
        </authorList>
    </citation>
    <scope>NUCLEOTIDE SEQUENCE</scope>
    <source>
        <strain evidence="2">MF-1</strain>
    </source>
</reference>
<dbReference type="Proteomes" id="UP000765509">
    <property type="component" value="Unassembled WGS sequence"/>
</dbReference>
<evidence type="ECO:0000313" key="3">
    <source>
        <dbReference type="Proteomes" id="UP000765509"/>
    </source>
</evidence>
<feature type="region of interest" description="Disordered" evidence="1">
    <location>
        <begin position="113"/>
        <end position="150"/>
    </location>
</feature>
<dbReference type="AlphaFoldDB" id="A0A9Q3K1T9"/>
<gene>
    <name evidence="2" type="ORF">O181_112131</name>
</gene>
<protein>
    <submittedName>
        <fullName evidence="2">Uncharacterized protein</fullName>
    </submittedName>
</protein>
<evidence type="ECO:0000256" key="1">
    <source>
        <dbReference type="SAM" id="MobiDB-lite"/>
    </source>
</evidence>
<evidence type="ECO:0000313" key="2">
    <source>
        <dbReference type="EMBL" id="MBW0572416.1"/>
    </source>
</evidence>
<name>A0A9Q3K1T9_9BASI</name>
<keyword evidence="3" id="KW-1185">Reference proteome</keyword>
<sequence length="150" mass="16960">MATCLQAKFANVGVAWPKREIFNRCACHVLCLVEKDFLSNIQALTEDNYQYFDHYVAMDQESIEAQDEVDTNKEEPNKNLVASFNMVHDISRGRYRVLNEASIETQQTTINETSHQHDDIVGSPNPLPPVENRGIPHTHSVNQGPKIIAP</sequence>
<organism evidence="2 3">
    <name type="scientific">Austropuccinia psidii MF-1</name>
    <dbReference type="NCBI Taxonomy" id="1389203"/>
    <lineage>
        <taxon>Eukaryota</taxon>
        <taxon>Fungi</taxon>
        <taxon>Dikarya</taxon>
        <taxon>Basidiomycota</taxon>
        <taxon>Pucciniomycotina</taxon>
        <taxon>Pucciniomycetes</taxon>
        <taxon>Pucciniales</taxon>
        <taxon>Sphaerophragmiaceae</taxon>
        <taxon>Austropuccinia</taxon>
    </lineage>
</organism>
<accession>A0A9Q3K1T9</accession>